<organism evidence="1 2">
    <name type="scientific">Candidatus Treponema excrementipullorum</name>
    <dbReference type="NCBI Taxonomy" id="2838768"/>
    <lineage>
        <taxon>Bacteria</taxon>
        <taxon>Pseudomonadati</taxon>
        <taxon>Spirochaetota</taxon>
        <taxon>Spirochaetia</taxon>
        <taxon>Spirochaetales</taxon>
        <taxon>Treponemataceae</taxon>
        <taxon>Treponema</taxon>
    </lineage>
</organism>
<reference evidence="1" key="1">
    <citation type="journal article" date="2021" name="PeerJ">
        <title>Extensive microbial diversity within the chicken gut microbiome revealed by metagenomics and culture.</title>
        <authorList>
            <person name="Gilroy R."/>
            <person name="Ravi A."/>
            <person name="Getino M."/>
            <person name="Pursley I."/>
            <person name="Horton D.L."/>
            <person name="Alikhan N.F."/>
            <person name="Baker D."/>
            <person name="Gharbi K."/>
            <person name="Hall N."/>
            <person name="Watson M."/>
            <person name="Adriaenssens E.M."/>
            <person name="Foster-Nyarko E."/>
            <person name="Jarju S."/>
            <person name="Secka A."/>
            <person name="Antonio M."/>
            <person name="Oren A."/>
            <person name="Chaudhuri R.R."/>
            <person name="La Ragione R."/>
            <person name="Hildebrand F."/>
            <person name="Pallen M.J."/>
        </authorList>
    </citation>
    <scope>NUCLEOTIDE SEQUENCE</scope>
    <source>
        <strain evidence="1">Gambia15-2214</strain>
    </source>
</reference>
<dbReference type="EMBL" id="JAHLFV010000145">
    <property type="protein sequence ID" value="MBU3850114.1"/>
    <property type="molecule type" value="Genomic_DNA"/>
</dbReference>
<dbReference type="AlphaFoldDB" id="A0A9E2NZJ0"/>
<accession>A0A9E2NZJ0</accession>
<proteinExistence type="predicted"/>
<dbReference type="Proteomes" id="UP000823914">
    <property type="component" value="Unassembled WGS sequence"/>
</dbReference>
<evidence type="ECO:0000313" key="1">
    <source>
        <dbReference type="EMBL" id="MBU3850114.1"/>
    </source>
</evidence>
<gene>
    <name evidence="1" type="ORF">IAA16_06070</name>
</gene>
<sequence>MKLRFIILVNLLWIAIFPLFGKTAEKSNGDFVMQMSDSVGSFNFYYLGINNSRTDFFVPYDSFSNTFFSVKFGNTVYKLRNDTVNSVSMEETTTGIKLKYVVNDRFEAVLDCSFMDLKLQPTQSIVKVQVSVKNISDKSERCEIKGTFDTLLGESTGVHFSTARLSKVNTETNFTSMRDDQWIRSSNGNESIQFLLDGADITSPRLVAVANKDVLIGNSWEPSLKVGRTFNSVFSYNNSAFCVLWDSKVLSPLQNDTITFYISLSSKSVLPSTTLVLTETPKTYYGGRELVSESGDFDNPEDYYRYAEAALKRYEELKAHPETASKEEITRLRTEIDAIIEKLRWL</sequence>
<evidence type="ECO:0000313" key="2">
    <source>
        <dbReference type="Proteomes" id="UP000823914"/>
    </source>
</evidence>
<name>A0A9E2NZJ0_9SPIR</name>
<protein>
    <submittedName>
        <fullName evidence="1">Uncharacterized protein</fullName>
    </submittedName>
</protein>
<reference evidence="1" key="2">
    <citation type="submission" date="2021-04" db="EMBL/GenBank/DDBJ databases">
        <authorList>
            <person name="Gilroy R."/>
        </authorList>
    </citation>
    <scope>NUCLEOTIDE SEQUENCE</scope>
    <source>
        <strain evidence="1">Gambia15-2214</strain>
    </source>
</reference>
<comment type="caution">
    <text evidence="1">The sequence shown here is derived from an EMBL/GenBank/DDBJ whole genome shotgun (WGS) entry which is preliminary data.</text>
</comment>